<dbReference type="InterPro" id="IPR051487">
    <property type="entry name" value="Ser/Thr_Proteases_Immune/Dev"/>
</dbReference>
<reference evidence="7" key="1">
    <citation type="submission" date="2025-08" db="UniProtKB">
        <authorList>
            <consortium name="RefSeq"/>
        </authorList>
    </citation>
    <scope>IDENTIFICATION</scope>
    <source>
        <tissue evidence="7">Entire body</tissue>
    </source>
</reference>
<dbReference type="SUPFAM" id="SSF50494">
    <property type="entry name" value="Trypsin-like serine proteases"/>
    <property type="match status" value="1"/>
</dbReference>
<keyword evidence="1" id="KW-1015">Disulfide bond</keyword>
<dbReference type="InterPro" id="IPR001254">
    <property type="entry name" value="Trypsin_dom"/>
</dbReference>
<dbReference type="RefSeq" id="XP_018323813.1">
    <property type="nucleotide sequence ID" value="XM_018468311.1"/>
</dbReference>
<sequence length="280" mass="30882">MKFFVLFLTVSAVTGSPLTEESSQYRFKRRITADLTEFPYHVQLVYKYKVPLITRCSGVIISENLVVTTANCVSMSPTAIITGIQQMDEISPFRQMGKVKKVKIHPSYSSITGTYNIALIMLEFPLTFNSAVNKVELPPTSYKPNNTAKQIAWARQSLSLKYTLEVTGKQISNCNSRMISVNLLQLLRALVEGDHVLCAKGESPLSECHKFSGEPLVQDKYLIGLSITGFEKCKVIASTSVYTNVAKYVGWLTSEMGSCSPNSKESTESPTGFTTASSVV</sequence>
<evidence type="ECO:0000256" key="2">
    <source>
        <dbReference type="ARBA" id="ARBA00024195"/>
    </source>
</evidence>
<protein>
    <submittedName>
        <fullName evidence="7">Elastase-1-like isoform X1</fullName>
    </submittedName>
</protein>
<evidence type="ECO:0000313" key="6">
    <source>
        <dbReference type="Proteomes" id="UP000192223"/>
    </source>
</evidence>
<proteinExistence type="inferred from homology"/>
<evidence type="ECO:0000256" key="4">
    <source>
        <dbReference type="SAM" id="SignalP"/>
    </source>
</evidence>
<dbReference type="PANTHER" id="PTHR24256">
    <property type="entry name" value="TRYPTASE-RELATED"/>
    <property type="match status" value="1"/>
</dbReference>
<evidence type="ECO:0000259" key="5">
    <source>
        <dbReference type="PROSITE" id="PS50240"/>
    </source>
</evidence>
<dbReference type="GO" id="GO:0004252">
    <property type="term" value="F:serine-type endopeptidase activity"/>
    <property type="evidence" value="ECO:0007669"/>
    <property type="project" value="InterPro"/>
</dbReference>
<feature type="signal peptide" evidence="4">
    <location>
        <begin position="1"/>
        <end position="15"/>
    </location>
</feature>
<evidence type="ECO:0000256" key="3">
    <source>
        <dbReference type="SAM" id="MobiDB-lite"/>
    </source>
</evidence>
<keyword evidence="6" id="KW-1185">Reference proteome</keyword>
<dbReference type="KEGG" id="apln:108736043"/>
<dbReference type="Pfam" id="PF00089">
    <property type="entry name" value="Trypsin"/>
    <property type="match status" value="1"/>
</dbReference>
<dbReference type="InterPro" id="IPR043504">
    <property type="entry name" value="Peptidase_S1_PA_chymotrypsin"/>
</dbReference>
<organism evidence="6 7">
    <name type="scientific">Agrilus planipennis</name>
    <name type="common">Emerald ash borer</name>
    <name type="synonym">Agrilus marcopoli</name>
    <dbReference type="NCBI Taxonomy" id="224129"/>
    <lineage>
        <taxon>Eukaryota</taxon>
        <taxon>Metazoa</taxon>
        <taxon>Ecdysozoa</taxon>
        <taxon>Arthropoda</taxon>
        <taxon>Hexapoda</taxon>
        <taxon>Insecta</taxon>
        <taxon>Pterygota</taxon>
        <taxon>Neoptera</taxon>
        <taxon>Endopterygota</taxon>
        <taxon>Coleoptera</taxon>
        <taxon>Polyphaga</taxon>
        <taxon>Elateriformia</taxon>
        <taxon>Buprestoidea</taxon>
        <taxon>Buprestidae</taxon>
        <taxon>Agrilinae</taxon>
        <taxon>Agrilus</taxon>
    </lineage>
</organism>
<evidence type="ECO:0000256" key="1">
    <source>
        <dbReference type="ARBA" id="ARBA00023157"/>
    </source>
</evidence>
<feature type="domain" description="Peptidase S1" evidence="5">
    <location>
        <begin position="12"/>
        <end position="257"/>
    </location>
</feature>
<feature type="region of interest" description="Disordered" evidence="3">
    <location>
        <begin position="258"/>
        <end position="280"/>
    </location>
</feature>
<dbReference type="PROSITE" id="PS50240">
    <property type="entry name" value="TRYPSIN_DOM"/>
    <property type="match status" value="1"/>
</dbReference>
<dbReference type="Proteomes" id="UP000192223">
    <property type="component" value="Unplaced"/>
</dbReference>
<dbReference type="InterPro" id="IPR009003">
    <property type="entry name" value="Peptidase_S1_PA"/>
</dbReference>
<dbReference type="AlphaFoldDB" id="A0A1W4WUJ7"/>
<keyword evidence="4" id="KW-0732">Signal</keyword>
<feature type="chain" id="PRO_5012077156" evidence="4">
    <location>
        <begin position="16"/>
        <end position="280"/>
    </location>
</feature>
<dbReference type="InParanoid" id="A0A1W4WUJ7"/>
<evidence type="ECO:0000313" key="7">
    <source>
        <dbReference type="RefSeq" id="XP_018323813.1"/>
    </source>
</evidence>
<dbReference type="GO" id="GO:0006508">
    <property type="term" value="P:proteolysis"/>
    <property type="evidence" value="ECO:0007669"/>
    <property type="project" value="InterPro"/>
</dbReference>
<dbReference type="Gene3D" id="2.40.10.10">
    <property type="entry name" value="Trypsin-like serine proteases"/>
    <property type="match status" value="1"/>
</dbReference>
<comment type="similarity">
    <text evidence="2">Belongs to the peptidase S1 family. CLIP subfamily.</text>
</comment>
<dbReference type="FunFam" id="2.40.10.10:FF:000068">
    <property type="entry name" value="transmembrane protease serine 2"/>
    <property type="match status" value="1"/>
</dbReference>
<dbReference type="SMART" id="SM00020">
    <property type="entry name" value="Tryp_SPc"/>
    <property type="match status" value="1"/>
</dbReference>
<accession>A0A1W4WUJ7</accession>
<gene>
    <name evidence="7" type="primary">LOC108736043</name>
</gene>
<dbReference type="GeneID" id="108736043"/>
<name>A0A1W4WUJ7_AGRPL</name>
<dbReference type="OrthoDB" id="10059102at2759"/>